<dbReference type="Pfam" id="PF25816">
    <property type="entry name" value="RamC_N"/>
    <property type="match status" value="1"/>
</dbReference>
<evidence type="ECO:0000313" key="2">
    <source>
        <dbReference type="EMBL" id="TLQ40220.1"/>
    </source>
</evidence>
<dbReference type="RefSeq" id="WP_138405009.1">
    <property type="nucleotide sequence ID" value="NZ_VBSP01000033.1"/>
</dbReference>
<evidence type="ECO:0000313" key="3">
    <source>
        <dbReference type="Proteomes" id="UP000306420"/>
    </source>
</evidence>
<reference evidence="2 3" key="1">
    <citation type="submission" date="2019-05" db="EMBL/GenBank/DDBJ databases">
        <title>The metagenome of a microbial culture collection derived from dairy environment covers the genomic content of the human microbiome.</title>
        <authorList>
            <person name="Roder T."/>
            <person name="Wuthrich D."/>
            <person name="Sattari Z."/>
            <person name="Von Ah U."/>
            <person name="Bar C."/>
            <person name="Ronchi F."/>
            <person name="Macpherson A.J."/>
            <person name="Ganal-Vonarburg S.C."/>
            <person name="Bruggmann R."/>
            <person name="Vergeres G."/>
        </authorList>
    </citation>
    <scope>NUCLEOTIDE SEQUENCE [LARGE SCALE GENOMIC DNA]</scope>
    <source>
        <strain evidence="2 3">FAM 24227</strain>
    </source>
</reference>
<feature type="domain" description="RamC N-terminal" evidence="1">
    <location>
        <begin position="26"/>
        <end position="94"/>
    </location>
</feature>
<name>A0A5R9DTS7_9LACT</name>
<accession>A0A5R9DTS7</accession>
<protein>
    <recommendedName>
        <fullName evidence="1">RamC N-terminal domain-containing protein</fullName>
    </recommendedName>
</protein>
<organism evidence="2 3">
    <name type="scientific">Ruoffia tabacinasalis</name>
    <dbReference type="NCBI Taxonomy" id="87458"/>
    <lineage>
        <taxon>Bacteria</taxon>
        <taxon>Bacillati</taxon>
        <taxon>Bacillota</taxon>
        <taxon>Bacilli</taxon>
        <taxon>Lactobacillales</taxon>
        <taxon>Aerococcaceae</taxon>
        <taxon>Ruoffia</taxon>
    </lineage>
</organism>
<proteinExistence type="predicted"/>
<dbReference type="EMBL" id="VBSP01000033">
    <property type="protein sequence ID" value="TLQ40220.1"/>
    <property type="molecule type" value="Genomic_DNA"/>
</dbReference>
<dbReference type="Proteomes" id="UP000306420">
    <property type="component" value="Unassembled WGS sequence"/>
</dbReference>
<comment type="caution">
    <text evidence="2">The sequence shown here is derived from an EMBL/GenBank/DDBJ whole genome shotgun (WGS) entry which is preliminary data.</text>
</comment>
<gene>
    <name evidence="2" type="ORF">FEZ33_08655</name>
</gene>
<dbReference type="AlphaFoldDB" id="A0A5R9DTS7"/>
<evidence type="ECO:0000259" key="1">
    <source>
        <dbReference type="Pfam" id="PF25816"/>
    </source>
</evidence>
<dbReference type="OrthoDB" id="1492512at2"/>
<dbReference type="InterPro" id="IPR057929">
    <property type="entry name" value="RamC_N"/>
</dbReference>
<sequence length="102" mass="11925">MSRTKSIYNETLASKYNNKDILSKSVDKILDDQWNFYEKDIFINCNFSVNEIPDQGWKIHVSCTLKNALDILNIVTETLKKEKVNFKYLICQIKLDKTVSSK</sequence>